<dbReference type="PANTHER" id="PTHR43628:SF1">
    <property type="entry name" value="CHITIN SYNTHASE REGULATORY FACTOR 2-RELATED"/>
    <property type="match status" value="1"/>
</dbReference>
<dbReference type="InterPro" id="IPR011990">
    <property type="entry name" value="TPR-like_helical_dom_sf"/>
</dbReference>
<dbReference type="SMART" id="SM00671">
    <property type="entry name" value="SEL1"/>
    <property type="match status" value="6"/>
</dbReference>
<dbReference type="AlphaFoldDB" id="A0A015KUP6"/>
<protein>
    <submittedName>
        <fullName evidence="1">Skt5p</fullName>
    </submittedName>
</protein>
<evidence type="ECO:0000313" key="2">
    <source>
        <dbReference type="Proteomes" id="UP000022910"/>
    </source>
</evidence>
<sequence length="374" mass="43317">MSGNNKMQDTKNINKWINRIEEEKIITKKDITEISTQFSNKQELNETSLGINNLELQEELFQIIQYFDKINIKEIDPIIVSNEKEKLLFKKGFDIIVDKTNDLIFRLLSKGIEWKLLEELVIDYFNNHNINLQEIYNWSSYNQNSANSIFLLGYFNNRGIETSVNTKKAFNLFIKASEKNHILAQYFAGNCYEFGNGTIKNEKLAFEYFEKSANKNFSHGQAEIGYFYENGLGITQNFKKAFYWYEKAANNGNIMAVYNLGRCYKNGMGVKRDCNRAFKLLKQSAEGGYLRGITMLGVCYEIGVGTKIDKQKAFELYQKSANLGELVAQYNLGIMYEFGKGITKDINKAIYWYGKCAEQGDQDAENRLVFLQHY</sequence>
<dbReference type="EMBL" id="JEMT01023843">
    <property type="protein sequence ID" value="EXX63636.1"/>
    <property type="molecule type" value="Genomic_DNA"/>
</dbReference>
<dbReference type="PANTHER" id="PTHR43628">
    <property type="entry name" value="ACTIVATOR OF C KINASE PROTEIN 1-RELATED"/>
    <property type="match status" value="1"/>
</dbReference>
<dbReference type="Proteomes" id="UP000022910">
    <property type="component" value="Unassembled WGS sequence"/>
</dbReference>
<dbReference type="HOGENOM" id="CLU_000288_36_14_1"/>
<name>A0A015KUP6_RHIIW</name>
<proteinExistence type="predicted"/>
<dbReference type="InterPro" id="IPR052945">
    <property type="entry name" value="Mitotic_Regulator"/>
</dbReference>
<organism evidence="1 2">
    <name type="scientific">Rhizophagus irregularis (strain DAOM 197198w)</name>
    <name type="common">Glomus intraradices</name>
    <dbReference type="NCBI Taxonomy" id="1432141"/>
    <lineage>
        <taxon>Eukaryota</taxon>
        <taxon>Fungi</taxon>
        <taxon>Fungi incertae sedis</taxon>
        <taxon>Mucoromycota</taxon>
        <taxon>Glomeromycotina</taxon>
        <taxon>Glomeromycetes</taxon>
        <taxon>Glomerales</taxon>
        <taxon>Glomeraceae</taxon>
        <taxon>Rhizophagus</taxon>
    </lineage>
</organism>
<reference evidence="1 2" key="1">
    <citation type="submission" date="2014-02" db="EMBL/GenBank/DDBJ databases">
        <title>Single nucleus genome sequencing reveals high similarity among nuclei of an endomycorrhizal fungus.</title>
        <authorList>
            <person name="Lin K."/>
            <person name="Geurts R."/>
            <person name="Zhang Z."/>
            <person name="Limpens E."/>
            <person name="Saunders D.G."/>
            <person name="Mu D."/>
            <person name="Pang E."/>
            <person name="Cao H."/>
            <person name="Cha H."/>
            <person name="Lin T."/>
            <person name="Zhou Q."/>
            <person name="Shang Y."/>
            <person name="Li Y."/>
            <person name="Ivanov S."/>
            <person name="Sharma T."/>
            <person name="Velzen R.V."/>
            <person name="Ruijter N.D."/>
            <person name="Aanen D.K."/>
            <person name="Win J."/>
            <person name="Kamoun S."/>
            <person name="Bisseling T."/>
            <person name="Huang S."/>
        </authorList>
    </citation>
    <scope>NUCLEOTIDE SEQUENCE [LARGE SCALE GENOMIC DNA]</scope>
    <source>
        <strain evidence="2">DAOM197198w</strain>
    </source>
</reference>
<gene>
    <name evidence="1" type="ORF">RirG_150490</name>
</gene>
<dbReference type="OrthoDB" id="2384430at2759"/>
<accession>A0A015KUP6</accession>
<evidence type="ECO:0000313" key="1">
    <source>
        <dbReference type="EMBL" id="EXX63636.1"/>
    </source>
</evidence>
<comment type="caution">
    <text evidence="1">The sequence shown here is derived from an EMBL/GenBank/DDBJ whole genome shotgun (WGS) entry which is preliminary data.</text>
</comment>
<dbReference type="SUPFAM" id="SSF81901">
    <property type="entry name" value="HCP-like"/>
    <property type="match status" value="2"/>
</dbReference>
<dbReference type="InterPro" id="IPR006597">
    <property type="entry name" value="Sel1-like"/>
</dbReference>
<keyword evidence="2" id="KW-1185">Reference proteome</keyword>
<dbReference type="Pfam" id="PF08238">
    <property type="entry name" value="Sel1"/>
    <property type="match status" value="6"/>
</dbReference>
<dbReference type="Gene3D" id="1.25.40.10">
    <property type="entry name" value="Tetratricopeptide repeat domain"/>
    <property type="match status" value="2"/>
</dbReference>